<organism evidence="1 2">
    <name type="scientific">Dactylonectria estremocensis</name>
    <dbReference type="NCBI Taxonomy" id="1079267"/>
    <lineage>
        <taxon>Eukaryota</taxon>
        <taxon>Fungi</taxon>
        <taxon>Dikarya</taxon>
        <taxon>Ascomycota</taxon>
        <taxon>Pezizomycotina</taxon>
        <taxon>Sordariomycetes</taxon>
        <taxon>Hypocreomycetidae</taxon>
        <taxon>Hypocreales</taxon>
        <taxon>Nectriaceae</taxon>
        <taxon>Dactylonectria</taxon>
    </lineage>
</organism>
<gene>
    <name evidence="1" type="ORF">B0J13DRAFT_617147</name>
</gene>
<dbReference type="AlphaFoldDB" id="A0A9P9FEI9"/>
<keyword evidence="2" id="KW-1185">Reference proteome</keyword>
<sequence length="244" mass="26363">MATVVTFLDLSVGDTVGGQFADDYAITFTPPRGNVTFDPQSPFSKVVSAAREPGSPVEFPTWTVRGTLSSPDHSRFGISVNENVTITLKDKDNRHISNYPVQSPKFRSDGSFFYGEFATGKGNIASFDIHGSSDHPFQIASITFDTVGVPHRPDFRLMLSDASIPGRDGQTGFISVTVARLYLSTGPRGDGDEAQLSLRATADINTDDVVIVTGTSSSPSTGTVTREMRYSYSELEPPFEQPPP</sequence>
<accession>A0A9P9FEI9</accession>
<reference evidence="1" key="1">
    <citation type="journal article" date="2021" name="Nat. Commun.">
        <title>Genetic determinants of endophytism in the Arabidopsis root mycobiome.</title>
        <authorList>
            <person name="Mesny F."/>
            <person name="Miyauchi S."/>
            <person name="Thiergart T."/>
            <person name="Pickel B."/>
            <person name="Atanasova L."/>
            <person name="Karlsson M."/>
            <person name="Huettel B."/>
            <person name="Barry K.W."/>
            <person name="Haridas S."/>
            <person name="Chen C."/>
            <person name="Bauer D."/>
            <person name="Andreopoulos W."/>
            <person name="Pangilinan J."/>
            <person name="LaButti K."/>
            <person name="Riley R."/>
            <person name="Lipzen A."/>
            <person name="Clum A."/>
            <person name="Drula E."/>
            <person name="Henrissat B."/>
            <person name="Kohler A."/>
            <person name="Grigoriev I.V."/>
            <person name="Martin F.M."/>
            <person name="Hacquard S."/>
        </authorList>
    </citation>
    <scope>NUCLEOTIDE SEQUENCE</scope>
    <source>
        <strain evidence="1">MPI-CAGE-AT-0021</strain>
    </source>
</reference>
<proteinExistence type="predicted"/>
<dbReference type="Proteomes" id="UP000717696">
    <property type="component" value="Unassembled WGS sequence"/>
</dbReference>
<evidence type="ECO:0000313" key="2">
    <source>
        <dbReference type="Proteomes" id="UP000717696"/>
    </source>
</evidence>
<name>A0A9P9FEI9_9HYPO</name>
<comment type="caution">
    <text evidence="1">The sequence shown here is derived from an EMBL/GenBank/DDBJ whole genome shotgun (WGS) entry which is preliminary data.</text>
</comment>
<dbReference type="EMBL" id="JAGMUU010000002">
    <property type="protein sequence ID" value="KAH7160377.1"/>
    <property type="molecule type" value="Genomic_DNA"/>
</dbReference>
<protein>
    <submittedName>
        <fullName evidence="1">Uncharacterized protein</fullName>
    </submittedName>
</protein>
<evidence type="ECO:0000313" key="1">
    <source>
        <dbReference type="EMBL" id="KAH7160377.1"/>
    </source>
</evidence>